<feature type="disulfide bond" evidence="3">
    <location>
        <begin position="404"/>
        <end position="412"/>
    </location>
</feature>
<proteinExistence type="predicted"/>
<dbReference type="PANTHER" id="PTHR20963">
    <property type="entry name" value="MULTIPLE INOSITOL POLYPHOSPHATE PHOSPHATASE-RELATED"/>
    <property type="match status" value="1"/>
</dbReference>
<keyword evidence="6" id="KW-1185">Reference proteome</keyword>
<evidence type="ECO:0000256" key="2">
    <source>
        <dbReference type="ARBA" id="ARBA00023180"/>
    </source>
</evidence>
<dbReference type="Proteomes" id="UP000242525">
    <property type="component" value="Unassembled WGS sequence"/>
</dbReference>
<protein>
    <submittedName>
        <fullName evidence="5">Similar to Saccharomyces cerevisiae YBR092C PHO3 Constitutively expressed acid phosphatase similar to Pho5p</fullName>
    </submittedName>
</protein>
<dbReference type="Pfam" id="PF00328">
    <property type="entry name" value="His_Phos_2"/>
    <property type="match status" value="1"/>
</dbReference>
<accession>A0A0J9X8Z1</accession>
<dbReference type="CDD" id="cd07061">
    <property type="entry name" value="HP_HAP_like"/>
    <property type="match status" value="1"/>
</dbReference>
<evidence type="ECO:0000256" key="1">
    <source>
        <dbReference type="ARBA" id="ARBA00022801"/>
    </source>
</evidence>
<organism evidence="5 6">
    <name type="scientific">Geotrichum candidum</name>
    <name type="common">Oospora lactis</name>
    <name type="synonym">Dipodascus geotrichum</name>
    <dbReference type="NCBI Taxonomy" id="1173061"/>
    <lineage>
        <taxon>Eukaryota</taxon>
        <taxon>Fungi</taxon>
        <taxon>Dikarya</taxon>
        <taxon>Ascomycota</taxon>
        <taxon>Saccharomycotina</taxon>
        <taxon>Dipodascomycetes</taxon>
        <taxon>Dipodascales</taxon>
        <taxon>Dipodascaceae</taxon>
        <taxon>Geotrichum</taxon>
    </lineage>
</organism>
<keyword evidence="1" id="KW-0378">Hydrolase</keyword>
<dbReference type="EMBL" id="CCBN010000005">
    <property type="protein sequence ID" value="CDO53647.1"/>
    <property type="molecule type" value="Genomic_DNA"/>
</dbReference>
<keyword evidence="2" id="KW-0325">Glycoprotein</keyword>
<dbReference type="AlphaFoldDB" id="A0A0J9X8Z1"/>
<keyword evidence="3" id="KW-1015">Disulfide bond</keyword>
<dbReference type="SMR" id="A0A0J9X8Z1"/>
<dbReference type="InterPro" id="IPR016274">
    <property type="entry name" value="Histidine_acid_Pase_euk"/>
</dbReference>
<feature type="disulfide bond" evidence="3">
    <location>
        <begin position="206"/>
        <end position="432"/>
    </location>
</feature>
<reference evidence="5" key="1">
    <citation type="submission" date="2014-03" db="EMBL/GenBank/DDBJ databases">
        <authorList>
            <person name="Casaregola S."/>
        </authorList>
    </citation>
    <scope>NUCLEOTIDE SEQUENCE [LARGE SCALE GENOMIC DNA]</scope>
    <source>
        <strain evidence="5">CLIB 918</strain>
    </source>
</reference>
<feature type="disulfide bond" evidence="3">
    <location>
        <begin position="255"/>
        <end position="268"/>
    </location>
</feature>
<dbReference type="InterPro" id="IPR000560">
    <property type="entry name" value="His_Pase_clade-2"/>
</dbReference>
<evidence type="ECO:0000313" key="5">
    <source>
        <dbReference type="EMBL" id="CDO53647.1"/>
    </source>
</evidence>
<dbReference type="InterPro" id="IPR029033">
    <property type="entry name" value="His_PPase_superfam"/>
</dbReference>
<dbReference type="PIRSF" id="PIRSF000894">
    <property type="entry name" value="Acid_phosphatase"/>
    <property type="match status" value="1"/>
</dbReference>
<evidence type="ECO:0000256" key="3">
    <source>
        <dbReference type="PIRSR" id="PIRSR000894-2"/>
    </source>
</evidence>
<evidence type="ECO:0000256" key="4">
    <source>
        <dbReference type="SAM" id="SignalP"/>
    </source>
</evidence>
<dbReference type="GO" id="GO:0003993">
    <property type="term" value="F:acid phosphatase activity"/>
    <property type="evidence" value="ECO:0007669"/>
    <property type="project" value="TreeGrafter"/>
</dbReference>
<feature type="disulfide bond" evidence="3">
    <location>
        <begin position="60"/>
        <end position="379"/>
    </location>
</feature>
<gene>
    <name evidence="5" type="ORF">BN980_GECA05s04971g</name>
</gene>
<dbReference type="GO" id="GO:0009277">
    <property type="term" value="C:fungal-type cell wall"/>
    <property type="evidence" value="ECO:0007669"/>
    <property type="project" value="TreeGrafter"/>
</dbReference>
<dbReference type="OrthoDB" id="6509975at2759"/>
<evidence type="ECO:0000313" key="6">
    <source>
        <dbReference type="Proteomes" id="UP000242525"/>
    </source>
</evidence>
<sequence length="467" mass="53493">MKLFSKISVLALNAVSLVLADKPYSQEARDQVNILKHQGGHGPYSDHSGFGIDNRTPENCVVDQVQFLRHGERYPTFDLGFALSKFLYQFKDKNLAKNKLEFLNTYESPALDENNYEQQSLMGPYGGYSSMFLCGSELRSRYNHLWRENDDAVLPLFTASQERIVVTSINVARGFLGSNWKKHSKFIVLNETEEVGLNSLTPVLGCPMFNPNYKGDYTVKYGQVGLQNLLKRFKEDVGNSVNVTTEDLANLMALCMYDLNVVGHSPLCDYFEPNDWKAFEYKRDLDYYYYSGKGNPIVPAVGGIVANASLIILNQDESDNDKIYISFAHETNILMYLTTVGLFNPDTDLDWRTIEFNNRWTTSQIVPMGTRVALERMSCKNKDDTFSKYVRFLVNNAVIPHDSCKSGPGFSCPLEEYIKIQRSRIPDIHNTCGIDENYKLPNALTFYWDWKKSPEKYRNWVVDLEDF</sequence>
<dbReference type="SUPFAM" id="SSF53254">
    <property type="entry name" value="Phosphoglycerate mutase-like"/>
    <property type="match status" value="1"/>
</dbReference>
<comment type="caution">
    <text evidence="5">The sequence shown here is derived from an EMBL/GenBank/DDBJ whole genome shotgun (WGS) entry which is preliminary data.</text>
</comment>
<keyword evidence="4" id="KW-0732">Signal</keyword>
<dbReference type="STRING" id="1173061.A0A0J9X8Z1"/>
<name>A0A0J9X8Z1_GEOCN</name>
<dbReference type="Gene3D" id="3.40.50.1240">
    <property type="entry name" value="Phosphoglycerate mutase-like"/>
    <property type="match status" value="1"/>
</dbReference>
<feature type="signal peptide" evidence="4">
    <location>
        <begin position="1"/>
        <end position="20"/>
    </location>
</feature>
<dbReference type="PANTHER" id="PTHR20963:SF18">
    <property type="entry name" value="ACID PHOSPHATASE PHO11-RELATED"/>
    <property type="match status" value="1"/>
</dbReference>
<feature type="chain" id="PRO_5005325704" evidence="4">
    <location>
        <begin position="21"/>
        <end position="467"/>
    </location>
</feature>